<keyword evidence="3" id="KW-1185">Reference proteome</keyword>
<feature type="region of interest" description="Disordered" evidence="1">
    <location>
        <begin position="72"/>
        <end position="260"/>
    </location>
</feature>
<feature type="compositionally biased region" description="Polar residues" evidence="1">
    <location>
        <begin position="208"/>
        <end position="218"/>
    </location>
</feature>
<dbReference type="AlphaFoldDB" id="A0A9P1GXD7"/>
<evidence type="ECO:0000313" key="2">
    <source>
        <dbReference type="EMBL" id="CAI4212496.1"/>
    </source>
</evidence>
<protein>
    <submittedName>
        <fullName evidence="2">Uncharacterized protein</fullName>
    </submittedName>
</protein>
<name>A0A9P1GXD7_9PEZI</name>
<dbReference type="SUPFAM" id="SSF58022">
    <property type="entry name" value="XRCC4, C-terminal oligomerization domain"/>
    <property type="match status" value="1"/>
</dbReference>
<proteinExistence type="predicted"/>
<feature type="compositionally biased region" description="Low complexity" evidence="1">
    <location>
        <begin position="193"/>
        <end position="207"/>
    </location>
</feature>
<organism evidence="2 3">
    <name type="scientific">Parascedosporium putredinis</name>
    <dbReference type="NCBI Taxonomy" id="1442378"/>
    <lineage>
        <taxon>Eukaryota</taxon>
        <taxon>Fungi</taxon>
        <taxon>Dikarya</taxon>
        <taxon>Ascomycota</taxon>
        <taxon>Pezizomycotina</taxon>
        <taxon>Sordariomycetes</taxon>
        <taxon>Hypocreomycetidae</taxon>
        <taxon>Microascales</taxon>
        <taxon>Microascaceae</taxon>
        <taxon>Parascedosporium</taxon>
    </lineage>
</organism>
<evidence type="ECO:0000313" key="3">
    <source>
        <dbReference type="Proteomes" id="UP000838763"/>
    </source>
</evidence>
<dbReference type="PANTHER" id="PTHR42067:SF1">
    <property type="entry name" value="MITOTIC APPARATUS PROTEIN P62"/>
    <property type="match status" value="1"/>
</dbReference>
<dbReference type="EMBL" id="CALLCH030000005">
    <property type="protein sequence ID" value="CAI4212496.1"/>
    <property type="molecule type" value="Genomic_DNA"/>
</dbReference>
<reference evidence="2" key="1">
    <citation type="submission" date="2022-11" db="EMBL/GenBank/DDBJ databases">
        <authorList>
            <person name="Scott C."/>
            <person name="Bruce N."/>
        </authorList>
    </citation>
    <scope>NUCLEOTIDE SEQUENCE</scope>
</reference>
<feature type="compositionally biased region" description="Basic and acidic residues" evidence="1">
    <location>
        <begin position="219"/>
        <end position="231"/>
    </location>
</feature>
<sequence>MGDITLRYKPEEPIDVVDWCNTSVLAYEEASQALEKEADRIYKLENEVDEAGLMEKFRDLLNEKKVKIREQQRLLATTSQGAPPTAEGTPEAVVPLSPKPKKEPKDSQARAPGPSRRGKRKQASPPPEEEDDDSDEFEKMDTEGPGGGGETVARDSEDDRTTDPGSDDDPTASEADEDEAPPPPSRSTRKAAAKPAKGARASARGARQTAQPEEASSSKVDDGKEPPKRELPFASKKKTPAAKTKEPEPAGSETESDDEL</sequence>
<accession>A0A9P1GXD7</accession>
<feature type="compositionally biased region" description="Basic and acidic residues" evidence="1">
    <location>
        <begin position="152"/>
        <end position="162"/>
    </location>
</feature>
<gene>
    <name evidence="2" type="ORF">PPNO1_LOCUS2253</name>
</gene>
<dbReference type="OrthoDB" id="8064436at2759"/>
<dbReference type="PANTHER" id="PTHR42067">
    <property type="entry name" value="YALI0C15378P"/>
    <property type="match status" value="1"/>
</dbReference>
<feature type="compositionally biased region" description="Acidic residues" evidence="1">
    <location>
        <begin position="163"/>
        <end position="180"/>
    </location>
</feature>
<feature type="compositionally biased region" description="Acidic residues" evidence="1">
    <location>
        <begin position="127"/>
        <end position="136"/>
    </location>
</feature>
<evidence type="ECO:0000256" key="1">
    <source>
        <dbReference type="SAM" id="MobiDB-lite"/>
    </source>
</evidence>
<comment type="caution">
    <text evidence="2">The sequence shown here is derived from an EMBL/GenBank/DDBJ whole genome shotgun (WGS) entry which is preliminary data.</text>
</comment>
<dbReference type="Proteomes" id="UP000838763">
    <property type="component" value="Unassembled WGS sequence"/>
</dbReference>